<dbReference type="InterPro" id="IPR035940">
    <property type="entry name" value="CAP_sf"/>
</dbReference>
<dbReference type="Proteomes" id="UP000199125">
    <property type="component" value="Unassembled WGS sequence"/>
</dbReference>
<reference evidence="4" key="1">
    <citation type="submission" date="2016-10" db="EMBL/GenBank/DDBJ databases">
        <authorList>
            <person name="Varghese N."/>
            <person name="Submissions S."/>
        </authorList>
    </citation>
    <scope>NUCLEOTIDE SEQUENCE [LARGE SCALE GENOMIC DNA]</scope>
    <source>
        <strain evidence="4">DSM 11593</strain>
    </source>
</reference>
<dbReference type="AlphaFoldDB" id="A0A1H6M1V7"/>
<dbReference type="EMBL" id="FNXG01000003">
    <property type="protein sequence ID" value="SEH95127.1"/>
    <property type="molecule type" value="Genomic_DNA"/>
</dbReference>
<evidence type="ECO:0000313" key="3">
    <source>
        <dbReference type="EMBL" id="SEH95127.1"/>
    </source>
</evidence>
<dbReference type="InterPro" id="IPR014044">
    <property type="entry name" value="CAP_dom"/>
</dbReference>
<protein>
    <submittedName>
        <fullName evidence="3">Cysteine-rich secretory protein family protein</fullName>
    </submittedName>
</protein>
<accession>A0A1H6M1V7</accession>
<name>A0A1H6M1V7_9RHOB</name>
<dbReference type="STRING" id="65735.SAMN04488075_1835"/>
<dbReference type="SUPFAM" id="SSF55797">
    <property type="entry name" value="PR-1-like"/>
    <property type="match status" value="1"/>
</dbReference>
<dbReference type="Pfam" id="PF00188">
    <property type="entry name" value="CAP"/>
    <property type="match status" value="1"/>
</dbReference>
<feature type="domain" description="SCP" evidence="2">
    <location>
        <begin position="54"/>
        <end position="166"/>
    </location>
</feature>
<sequence>MTKLTLAAGIALMTLSACAIAPMAPQTGPDGQPIPTAYRIGPLDQAQIPNRVLAQINLLRSQQGMQPLVLNPQLAAAAMAHSRDMSAQNRAWHFGSDGSSPLDRVRRQGYAGALLGEDISETYENEIATLNAWMQTRDTRDLIMDPAARQLGMGWFQEPSSKIWWTMLIGA</sequence>
<keyword evidence="1" id="KW-0732">Signal</keyword>
<evidence type="ECO:0000313" key="4">
    <source>
        <dbReference type="Proteomes" id="UP000199125"/>
    </source>
</evidence>
<dbReference type="Gene3D" id="3.40.33.10">
    <property type="entry name" value="CAP"/>
    <property type="match status" value="1"/>
</dbReference>
<evidence type="ECO:0000256" key="1">
    <source>
        <dbReference type="SAM" id="SignalP"/>
    </source>
</evidence>
<evidence type="ECO:0000259" key="2">
    <source>
        <dbReference type="Pfam" id="PF00188"/>
    </source>
</evidence>
<feature type="signal peptide" evidence="1">
    <location>
        <begin position="1"/>
        <end position="19"/>
    </location>
</feature>
<dbReference type="PROSITE" id="PS51257">
    <property type="entry name" value="PROKAR_LIPOPROTEIN"/>
    <property type="match status" value="1"/>
</dbReference>
<dbReference type="CDD" id="cd05379">
    <property type="entry name" value="CAP_bacterial"/>
    <property type="match status" value="1"/>
</dbReference>
<dbReference type="PANTHER" id="PTHR31157">
    <property type="entry name" value="SCP DOMAIN-CONTAINING PROTEIN"/>
    <property type="match status" value="1"/>
</dbReference>
<dbReference type="OrthoDB" id="7846629at2"/>
<organism evidence="3 4">
    <name type="scientific">Paracoccus alkenifer</name>
    <dbReference type="NCBI Taxonomy" id="65735"/>
    <lineage>
        <taxon>Bacteria</taxon>
        <taxon>Pseudomonadati</taxon>
        <taxon>Pseudomonadota</taxon>
        <taxon>Alphaproteobacteria</taxon>
        <taxon>Rhodobacterales</taxon>
        <taxon>Paracoccaceae</taxon>
        <taxon>Paracoccus</taxon>
    </lineage>
</organism>
<proteinExistence type="predicted"/>
<dbReference type="PANTHER" id="PTHR31157:SF1">
    <property type="entry name" value="SCP DOMAIN-CONTAINING PROTEIN"/>
    <property type="match status" value="1"/>
</dbReference>
<dbReference type="RefSeq" id="WP_090847659.1">
    <property type="nucleotide sequence ID" value="NZ_FNXG01000003.1"/>
</dbReference>
<keyword evidence="4" id="KW-1185">Reference proteome</keyword>
<feature type="chain" id="PRO_5011656837" evidence="1">
    <location>
        <begin position="20"/>
        <end position="171"/>
    </location>
</feature>
<gene>
    <name evidence="3" type="ORF">SAMN04488075_1835</name>
</gene>